<dbReference type="RefSeq" id="WP_274924498.1">
    <property type="nucleotide sequence ID" value="NZ_JAKELO010000002.1"/>
</dbReference>
<keyword evidence="1" id="KW-1133">Transmembrane helix</keyword>
<keyword evidence="1" id="KW-0812">Transmembrane</keyword>
<accession>A0A9Q4KTC0</accession>
<feature type="transmembrane region" description="Helical" evidence="1">
    <location>
        <begin position="12"/>
        <end position="35"/>
    </location>
</feature>
<reference evidence="2" key="1">
    <citation type="submission" date="2022-01" db="EMBL/GenBank/DDBJ databases">
        <title>Draft genome of Methanogenium marinum DSM 15558.</title>
        <authorList>
            <person name="Chen S.-C."/>
            <person name="You Y.-T."/>
        </authorList>
    </citation>
    <scope>NUCLEOTIDE SEQUENCE</scope>
    <source>
        <strain evidence="2">DSM 15558</strain>
    </source>
</reference>
<comment type="caution">
    <text evidence="2">The sequence shown here is derived from an EMBL/GenBank/DDBJ whole genome shotgun (WGS) entry which is preliminary data.</text>
</comment>
<dbReference type="Pfam" id="PF07758">
    <property type="entry name" value="DUF1614"/>
    <property type="match status" value="1"/>
</dbReference>
<feature type="transmembrane region" description="Helical" evidence="1">
    <location>
        <begin position="123"/>
        <end position="144"/>
    </location>
</feature>
<dbReference type="InterPro" id="IPR011672">
    <property type="entry name" value="DUF1614"/>
</dbReference>
<name>A0A9Q4KTC0_9EURY</name>
<feature type="transmembrane region" description="Helical" evidence="1">
    <location>
        <begin position="213"/>
        <end position="235"/>
    </location>
</feature>
<dbReference type="AlphaFoldDB" id="A0A9Q4KTC0"/>
<dbReference type="Proteomes" id="UP001143747">
    <property type="component" value="Unassembled WGS sequence"/>
</dbReference>
<evidence type="ECO:0000313" key="2">
    <source>
        <dbReference type="EMBL" id="MDE4907853.1"/>
    </source>
</evidence>
<organism evidence="2 3">
    <name type="scientific">Methanogenium marinum</name>
    <dbReference type="NCBI Taxonomy" id="348610"/>
    <lineage>
        <taxon>Archaea</taxon>
        <taxon>Methanobacteriati</taxon>
        <taxon>Methanobacteriota</taxon>
        <taxon>Stenosarchaea group</taxon>
        <taxon>Methanomicrobia</taxon>
        <taxon>Methanomicrobiales</taxon>
        <taxon>Methanomicrobiaceae</taxon>
        <taxon>Methanogenium</taxon>
    </lineage>
</organism>
<feature type="transmembrane region" description="Helical" evidence="1">
    <location>
        <begin position="156"/>
        <end position="176"/>
    </location>
</feature>
<protein>
    <submittedName>
        <fullName evidence="2">DUF1614 domain-containing protein</fullName>
    </submittedName>
</protein>
<evidence type="ECO:0000256" key="1">
    <source>
        <dbReference type="SAM" id="Phobius"/>
    </source>
</evidence>
<sequence length="236" mass="24851">MRQYYFNPFSFVLIFILILLVLLFLPLLFLGIIGGAFRSLGFSGGEIFVLIIASVIGSFINIPVTRIAGVRNRAYQFRDRFGRAYAMHDGPDTTVAVNVGGVIIPLLVVLYLVYYILSSPAFFPAPFGVILGGCAGILLVAGITHSVAKVVPGMGIATPIYIPPLCALICGIVLSFGDPLAAPPIAFASGTMGTLIGADLLNWRHLDKIGAPMVSIGGAGTFDGIFLSGILAAFLA</sequence>
<evidence type="ECO:0000313" key="3">
    <source>
        <dbReference type="Proteomes" id="UP001143747"/>
    </source>
</evidence>
<gene>
    <name evidence="2" type="ORF">L0665_04410</name>
</gene>
<keyword evidence="1" id="KW-0472">Membrane</keyword>
<dbReference type="EMBL" id="JAKELO010000002">
    <property type="protein sequence ID" value="MDE4907853.1"/>
    <property type="molecule type" value="Genomic_DNA"/>
</dbReference>
<feature type="transmembrane region" description="Helical" evidence="1">
    <location>
        <begin position="47"/>
        <end position="68"/>
    </location>
</feature>
<feature type="transmembrane region" description="Helical" evidence="1">
    <location>
        <begin position="95"/>
        <end position="117"/>
    </location>
</feature>
<proteinExistence type="predicted"/>
<keyword evidence="3" id="KW-1185">Reference proteome</keyword>